<protein>
    <submittedName>
        <fullName evidence="3">CPBP family intramembrane metalloprotease</fullName>
    </submittedName>
</protein>
<dbReference type="PANTHER" id="PTHR35797:SF1">
    <property type="entry name" value="PROTEASE"/>
    <property type="match status" value="1"/>
</dbReference>
<name>A0A4D6H9N0_9EURY</name>
<dbReference type="GO" id="GO:0080120">
    <property type="term" value="P:CAAX-box protein maturation"/>
    <property type="evidence" value="ECO:0007669"/>
    <property type="project" value="UniProtKB-ARBA"/>
</dbReference>
<dbReference type="GO" id="GO:0004175">
    <property type="term" value="F:endopeptidase activity"/>
    <property type="evidence" value="ECO:0007669"/>
    <property type="project" value="UniProtKB-ARBA"/>
</dbReference>
<keyword evidence="1" id="KW-0472">Membrane</keyword>
<feature type="domain" description="CAAX prenyl protease 2/Lysostaphin resistance protein A-like" evidence="2">
    <location>
        <begin position="120"/>
        <end position="221"/>
    </location>
</feature>
<evidence type="ECO:0000313" key="3">
    <source>
        <dbReference type="EMBL" id="QCC49567.1"/>
    </source>
</evidence>
<dbReference type="KEGG" id="hlm:DV707_17695"/>
<dbReference type="AlphaFoldDB" id="A0A4D6H9N0"/>
<feature type="transmembrane region" description="Helical" evidence="1">
    <location>
        <begin position="153"/>
        <end position="173"/>
    </location>
</feature>
<keyword evidence="3" id="KW-0378">Hydrolase</keyword>
<keyword evidence="3" id="KW-0482">Metalloprotease</keyword>
<keyword evidence="3" id="KW-0614">Plasmid</keyword>
<feature type="transmembrane region" description="Helical" evidence="1">
    <location>
        <begin position="236"/>
        <end position="255"/>
    </location>
</feature>
<evidence type="ECO:0000313" key="4">
    <source>
        <dbReference type="Proteomes" id="UP000296733"/>
    </source>
</evidence>
<feature type="transmembrane region" description="Helical" evidence="1">
    <location>
        <begin position="12"/>
        <end position="30"/>
    </location>
</feature>
<organism evidence="3 4">
    <name type="scientific">Halobellus limi</name>
    <dbReference type="NCBI Taxonomy" id="699433"/>
    <lineage>
        <taxon>Archaea</taxon>
        <taxon>Methanobacteriati</taxon>
        <taxon>Methanobacteriota</taxon>
        <taxon>Stenosarchaea group</taxon>
        <taxon>Halobacteria</taxon>
        <taxon>Halobacteriales</taxon>
        <taxon>Haloferacaceae</taxon>
        <taxon>Halobellus</taxon>
    </lineage>
</organism>
<feature type="transmembrane region" description="Helical" evidence="1">
    <location>
        <begin position="185"/>
        <end position="215"/>
    </location>
</feature>
<accession>A0A4D6H9N0</accession>
<feature type="transmembrane region" description="Helical" evidence="1">
    <location>
        <begin position="42"/>
        <end position="61"/>
    </location>
</feature>
<keyword evidence="1" id="KW-0812">Transmembrane</keyword>
<feature type="transmembrane region" description="Helical" evidence="1">
    <location>
        <begin position="82"/>
        <end position="101"/>
    </location>
</feature>
<sequence length="274" mass="29220">MSNISTFTRRHPILAYAATAYTFSWVAWGLQYLQPNPMGPVGTLLFLLGGLGPLFAGVIVARLVGSFDEFRDRLFRWRISPVWYAVSIGVPLVVLVTLVAIDSVLADGQLRLTGLQPLTTLPGAILIGLVLGGLEEPGWRGFAQARLQKQHSALAASGIVAVMWVVWHLPLFVLPGTSQSEFPLVPFAVMGLTLAIIFAWLFNSAGGSVPVVVLAHGAYNGTLGWSRLLEPGNQSLAILIVGLGLISVALVFVSGPSTLSTSPESRSEPSNPVR</sequence>
<evidence type="ECO:0000256" key="1">
    <source>
        <dbReference type="SAM" id="Phobius"/>
    </source>
</evidence>
<dbReference type="PANTHER" id="PTHR35797">
    <property type="entry name" value="PROTEASE-RELATED"/>
    <property type="match status" value="1"/>
</dbReference>
<dbReference type="InterPro" id="IPR042150">
    <property type="entry name" value="MmRce1-like"/>
</dbReference>
<dbReference type="InterPro" id="IPR003675">
    <property type="entry name" value="Rce1/LyrA-like_dom"/>
</dbReference>
<feature type="transmembrane region" description="Helical" evidence="1">
    <location>
        <begin position="113"/>
        <end position="132"/>
    </location>
</feature>
<dbReference type="Proteomes" id="UP000296733">
    <property type="component" value="Plasmid unnamed3"/>
</dbReference>
<proteinExistence type="predicted"/>
<reference evidence="3 4" key="1">
    <citation type="journal article" date="2019" name="Nat. Commun.">
        <title>A new type of DNA phosphorothioation-based antiviral system in archaea.</title>
        <authorList>
            <person name="Xiong L."/>
            <person name="Liu S."/>
            <person name="Chen S."/>
            <person name="Xiao Y."/>
            <person name="Zhu B."/>
            <person name="Gao Y."/>
            <person name="Zhang Y."/>
            <person name="Chen B."/>
            <person name="Luo J."/>
            <person name="Deng Z."/>
            <person name="Chen X."/>
            <person name="Wang L."/>
            <person name="Chen S."/>
        </authorList>
    </citation>
    <scope>NUCLEOTIDE SEQUENCE [LARGE SCALE GENOMIC DNA]</scope>
    <source>
        <strain evidence="3 4">CGMCC 1.10331</strain>
        <plasmid evidence="3 4">unnamed3</plasmid>
    </source>
</reference>
<dbReference type="GO" id="GO:0006508">
    <property type="term" value="P:proteolysis"/>
    <property type="evidence" value="ECO:0007669"/>
    <property type="project" value="UniProtKB-KW"/>
</dbReference>
<dbReference type="GO" id="GO:0008237">
    <property type="term" value="F:metallopeptidase activity"/>
    <property type="evidence" value="ECO:0007669"/>
    <property type="project" value="UniProtKB-KW"/>
</dbReference>
<evidence type="ECO:0000259" key="2">
    <source>
        <dbReference type="Pfam" id="PF02517"/>
    </source>
</evidence>
<keyword evidence="1" id="KW-1133">Transmembrane helix</keyword>
<dbReference type="OrthoDB" id="28575at2157"/>
<keyword evidence="3" id="KW-0645">Protease</keyword>
<geneLocation type="plasmid" evidence="3">
    <name>unnamed3</name>
</geneLocation>
<dbReference type="Pfam" id="PF02517">
    <property type="entry name" value="Rce1-like"/>
    <property type="match status" value="1"/>
</dbReference>
<dbReference type="EMBL" id="CP031314">
    <property type="protein sequence ID" value="QCC49567.1"/>
    <property type="molecule type" value="Genomic_DNA"/>
</dbReference>
<gene>
    <name evidence="3" type="ORF">DV707_17695</name>
</gene>